<feature type="domain" description="N-acetyltransferase" evidence="2">
    <location>
        <begin position="141"/>
        <end position="276"/>
    </location>
</feature>
<keyword evidence="4" id="KW-0012">Acyltransferase</keyword>
<dbReference type="EMBL" id="JBHSGK010000004">
    <property type="protein sequence ID" value="MFC4735943.1"/>
    <property type="molecule type" value="Genomic_DNA"/>
</dbReference>
<comment type="caution">
    <text evidence="4">The sequence shown here is derived from an EMBL/GenBank/DDBJ whole genome shotgun (WGS) entry which is preliminary data.</text>
</comment>
<evidence type="ECO:0000313" key="4">
    <source>
        <dbReference type="EMBL" id="MFC4735943.1"/>
    </source>
</evidence>
<dbReference type="Gene3D" id="3.40.630.30">
    <property type="match status" value="1"/>
</dbReference>
<dbReference type="EC" id="2.3.1.-" evidence="4"/>
<evidence type="ECO:0000313" key="5">
    <source>
        <dbReference type="Proteomes" id="UP001595896"/>
    </source>
</evidence>
<dbReference type="InterPro" id="IPR004360">
    <property type="entry name" value="Glyas_Fos-R_dOase_dom"/>
</dbReference>
<dbReference type="InterPro" id="IPR016181">
    <property type="entry name" value="Acyl_CoA_acyltransferase"/>
</dbReference>
<evidence type="ECO:0000259" key="2">
    <source>
        <dbReference type="PROSITE" id="PS51186"/>
    </source>
</evidence>
<dbReference type="SUPFAM" id="SSF54593">
    <property type="entry name" value="Glyoxalase/Bleomycin resistance protein/Dihydroxybiphenyl dioxygenase"/>
    <property type="match status" value="1"/>
</dbReference>
<dbReference type="GO" id="GO:0016746">
    <property type="term" value="F:acyltransferase activity"/>
    <property type="evidence" value="ECO:0007669"/>
    <property type="project" value="UniProtKB-KW"/>
</dbReference>
<name>A0ABV9NRA0_9BACI</name>
<dbReference type="Pfam" id="PF00903">
    <property type="entry name" value="Glyoxalase"/>
    <property type="match status" value="1"/>
</dbReference>
<dbReference type="InterPro" id="IPR050769">
    <property type="entry name" value="NAT_camello-type"/>
</dbReference>
<dbReference type="InterPro" id="IPR037523">
    <property type="entry name" value="VOC_core"/>
</dbReference>
<sequence length="295" mass="33626">MMKGISHLCFAVSDLQVSLTFYQTLFQAEVHAVGRTTAYLTAAGVWIALNQEKKNGSGERASYTHTAFSADEEDLVLVRERLKQMNREPVIGRDRSERDKASFYVQDPDGHLLEFHTGSLEERLAYYREEKPHMSFPETKPVIKVAEETGKREPWIDDLLMADESREEVEAYMHSGTLYRMEADGETAGVLLLVPAENKAQEIRNMAVRPVWRGKGVGREALEQIAVLCRSSGVSRLLVGTANSSIGNLAFYQRAGFRLLEIRRGYFERYPEPFYEHGIQGRDMVMLERQLEAER</sequence>
<dbReference type="PANTHER" id="PTHR13947:SF37">
    <property type="entry name" value="LD18367P"/>
    <property type="match status" value="1"/>
</dbReference>
<dbReference type="Proteomes" id="UP001595896">
    <property type="component" value="Unassembled WGS sequence"/>
</dbReference>
<organism evidence="4 5">
    <name type="scientific">Bacillus daqingensis</name>
    <dbReference type="NCBI Taxonomy" id="872396"/>
    <lineage>
        <taxon>Bacteria</taxon>
        <taxon>Bacillati</taxon>
        <taxon>Bacillota</taxon>
        <taxon>Bacilli</taxon>
        <taxon>Bacillales</taxon>
        <taxon>Bacillaceae</taxon>
        <taxon>Bacillus</taxon>
    </lineage>
</organism>
<evidence type="ECO:0000259" key="3">
    <source>
        <dbReference type="PROSITE" id="PS51819"/>
    </source>
</evidence>
<keyword evidence="5" id="KW-1185">Reference proteome</keyword>
<dbReference type="SUPFAM" id="SSF55729">
    <property type="entry name" value="Acyl-CoA N-acyltransferases (Nat)"/>
    <property type="match status" value="1"/>
</dbReference>
<dbReference type="CDD" id="cd04301">
    <property type="entry name" value="NAT_SF"/>
    <property type="match status" value="1"/>
</dbReference>
<dbReference type="RefSeq" id="WP_377908606.1">
    <property type="nucleotide sequence ID" value="NZ_JBHSGK010000004.1"/>
</dbReference>
<dbReference type="PROSITE" id="PS51186">
    <property type="entry name" value="GNAT"/>
    <property type="match status" value="1"/>
</dbReference>
<feature type="domain" description="VOC" evidence="3">
    <location>
        <begin position="4"/>
        <end position="118"/>
    </location>
</feature>
<keyword evidence="1 4" id="KW-0808">Transferase</keyword>
<evidence type="ECO:0000256" key="1">
    <source>
        <dbReference type="ARBA" id="ARBA00022679"/>
    </source>
</evidence>
<gene>
    <name evidence="4" type="ORF">ACFO4L_05020</name>
</gene>
<protein>
    <submittedName>
        <fullName evidence="4">GNAT family N-acetyltransferase</fullName>
        <ecNumber evidence="4">2.3.1.-</ecNumber>
    </submittedName>
</protein>
<dbReference type="PANTHER" id="PTHR13947">
    <property type="entry name" value="GNAT FAMILY N-ACETYLTRANSFERASE"/>
    <property type="match status" value="1"/>
</dbReference>
<accession>A0ABV9NRA0</accession>
<dbReference type="InterPro" id="IPR029068">
    <property type="entry name" value="Glyas_Bleomycin-R_OHBP_Dase"/>
</dbReference>
<dbReference type="InterPro" id="IPR000182">
    <property type="entry name" value="GNAT_dom"/>
</dbReference>
<proteinExistence type="predicted"/>
<dbReference type="PROSITE" id="PS51819">
    <property type="entry name" value="VOC"/>
    <property type="match status" value="1"/>
</dbReference>
<reference evidence="5" key="1">
    <citation type="journal article" date="2019" name="Int. J. Syst. Evol. Microbiol.">
        <title>The Global Catalogue of Microorganisms (GCM) 10K type strain sequencing project: providing services to taxonomists for standard genome sequencing and annotation.</title>
        <authorList>
            <consortium name="The Broad Institute Genomics Platform"/>
            <consortium name="The Broad Institute Genome Sequencing Center for Infectious Disease"/>
            <person name="Wu L."/>
            <person name="Ma J."/>
        </authorList>
    </citation>
    <scope>NUCLEOTIDE SEQUENCE [LARGE SCALE GENOMIC DNA]</scope>
    <source>
        <strain evidence="5">JCM 12165</strain>
    </source>
</reference>
<dbReference type="Pfam" id="PF00583">
    <property type="entry name" value="Acetyltransf_1"/>
    <property type="match status" value="1"/>
</dbReference>
<dbReference type="Gene3D" id="3.10.180.10">
    <property type="entry name" value="2,3-Dihydroxybiphenyl 1,2-Dioxygenase, domain 1"/>
    <property type="match status" value="1"/>
</dbReference>